<sequence length="148" mass="16116">MKVTYEKQDDLLDLSYGGQMTTGASIEDDTGVVVHLGTDGGCDIVAVTIMGAASWFNKGFDEASDKWLIGDTTDDLEMVTINGDFVGYWQPDRYDPNEVPDPIGVEIKHVAKHVPARIRKALRNAYQGVVNSDEGSGIEGEALSVERH</sequence>
<gene>
    <name evidence="1" type="ORF">GBAR_LOCUS19180</name>
</gene>
<evidence type="ECO:0000313" key="2">
    <source>
        <dbReference type="Proteomes" id="UP001174909"/>
    </source>
</evidence>
<organism evidence="1 2">
    <name type="scientific">Geodia barretti</name>
    <name type="common">Barrett's horny sponge</name>
    <dbReference type="NCBI Taxonomy" id="519541"/>
    <lineage>
        <taxon>Eukaryota</taxon>
        <taxon>Metazoa</taxon>
        <taxon>Porifera</taxon>
        <taxon>Demospongiae</taxon>
        <taxon>Heteroscleromorpha</taxon>
        <taxon>Tetractinellida</taxon>
        <taxon>Astrophorina</taxon>
        <taxon>Geodiidae</taxon>
        <taxon>Geodia</taxon>
    </lineage>
</organism>
<protein>
    <submittedName>
        <fullName evidence="1">Uncharacterized protein</fullName>
    </submittedName>
</protein>
<comment type="caution">
    <text evidence="1">The sequence shown here is derived from an EMBL/GenBank/DDBJ whole genome shotgun (WGS) entry which is preliminary data.</text>
</comment>
<name>A0AA35SQB8_GEOBA</name>
<dbReference type="EMBL" id="CASHTH010002708">
    <property type="protein sequence ID" value="CAI8034018.1"/>
    <property type="molecule type" value="Genomic_DNA"/>
</dbReference>
<dbReference type="Proteomes" id="UP001174909">
    <property type="component" value="Unassembled WGS sequence"/>
</dbReference>
<reference evidence="1" key="1">
    <citation type="submission" date="2023-03" db="EMBL/GenBank/DDBJ databases">
        <authorList>
            <person name="Steffen K."/>
            <person name="Cardenas P."/>
        </authorList>
    </citation>
    <scope>NUCLEOTIDE SEQUENCE</scope>
</reference>
<dbReference type="AlphaFoldDB" id="A0AA35SQB8"/>
<evidence type="ECO:0000313" key="1">
    <source>
        <dbReference type="EMBL" id="CAI8034018.1"/>
    </source>
</evidence>
<accession>A0AA35SQB8</accession>
<proteinExistence type="predicted"/>
<keyword evidence="2" id="KW-1185">Reference proteome</keyword>